<evidence type="ECO:0000313" key="3">
    <source>
        <dbReference type="EMBL" id="RUL85749.1"/>
    </source>
</evidence>
<gene>
    <name evidence="3" type="ORF">TsocGM_17930</name>
</gene>
<comment type="caution">
    <text evidence="3">The sequence shown here is derived from an EMBL/GenBank/DDBJ whole genome shotgun (WGS) entry which is preliminary data.</text>
</comment>
<feature type="non-terminal residue" evidence="3">
    <location>
        <position position="832"/>
    </location>
</feature>
<feature type="region of interest" description="Disordered" evidence="1">
    <location>
        <begin position="699"/>
        <end position="723"/>
    </location>
</feature>
<feature type="compositionally biased region" description="Acidic residues" evidence="1">
    <location>
        <begin position="758"/>
        <end position="774"/>
    </location>
</feature>
<feature type="compositionally biased region" description="Low complexity" evidence="1">
    <location>
        <begin position="785"/>
        <end position="798"/>
    </location>
</feature>
<feature type="region of interest" description="Disordered" evidence="1">
    <location>
        <begin position="744"/>
        <end position="801"/>
    </location>
</feature>
<protein>
    <submittedName>
        <fullName evidence="3">Tetratricopeptide repeat protein</fullName>
    </submittedName>
</protein>
<evidence type="ECO:0000256" key="1">
    <source>
        <dbReference type="SAM" id="MobiDB-lite"/>
    </source>
</evidence>
<proteinExistence type="predicted"/>
<dbReference type="Pfam" id="PF19919">
    <property type="entry name" value="bpX3"/>
    <property type="match status" value="1"/>
</dbReference>
<dbReference type="RefSeq" id="WP_148114884.1">
    <property type="nucleotide sequence ID" value="NZ_RYZH01000037.1"/>
</dbReference>
<organism evidence="3 4">
    <name type="scientific">Tautonia sociabilis</name>
    <dbReference type="NCBI Taxonomy" id="2080755"/>
    <lineage>
        <taxon>Bacteria</taxon>
        <taxon>Pseudomonadati</taxon>
        <taxon>Planctomycetota</taxon>
        <taxon>Planctomycetia</taxon>
        <taxon>Isosphaerales</taxon>
        <taxon>Isosphaeraceae</taxon>
        <taxon>Tautonia</taxon>
    </lineage>
</organism>
<evidence type="ECO:0000313" key="4">
    <source>
        <dbReference type="Proteomes" id="UP000280296"/>
    </source>
</evidence>
<dbReference type="Proteomes" id="UP000280296">
    <property type="component" value="Unassembled WGS sequence"/>
</dbReference>
<dbReference type="AlphaFoldDB" id="A0A432MGP3"/>
<feature type="compositionally biased region" description="Basic and acidic residues" evidence="1">
    <location>
        <begin position="705"/>
        <end position="714"/>
    </location>
</feature>
<name>A0A432MGP3_9BACT</name>
<dbReference type="InterPro" id="IPR011990">
    <property type="entry name" value="TPR-like_helical_dom_sf"/>
</dbReference>
<feature type="compositionally biased region" description="Acidic residues" evidence="1">
    <location>
        <begin position="175"/>
        <end position="189"/>
    </location>
</feature>
<dbReference type="InterPro" id="IPR045551">
    <property type="entry name" value="bpX3"/>
</dbReference>
<reference evidence="3 4" key="1">
    <citation type="submission" date="2018-12" db="EMBL/GenBank/DDBJ databases">
        <authorList>
            <person name="Toschakov S.V."/>
        </authorList>
    </citation>
    <scope>NUCLEOTIDE SEQUENCE [LARGE SCALE GENOMIC DNA]</scope>
    <source>
        <strain evidence="3 4">GM2012</strain>
    </source>
</reference>
<accession>A0A432MGP3</accession>
<dbReference type="EMBL" id="RYZH01000037">
    <property type="protein sequence ID" value="RUL85749.1"/>
    <property type="molecule type" value="Genomic_DNA"/>
</dbReference>
<feature type="region of interest" description="Disordered" evidence="1">
    <location>
        <begin position="174"/>
        <end position="202"/>
    </location>
</feature>
<dbReference type="OrthoDB" id="282269at2"/>
<feature type="domain" description="MoxR-vWA-beta-propeller ternary system" evidence="2">
    <location>
        <begin position="83"/>
        <end position="172"/>
    </location>
</feature>
<feature type="compositionally biased region" description="Basic and acidic residues" evidence="1">
    <location>
        <begin position="190"/>
        <end position="199"/>
    </location>
</feature>
<sequence length="832" mass="87417">MSPSSPPIRLPLSLRRRSEPAPAEAFLLPGGGAAAALALLGGPAGEDALVFEVAGGLLVAGGGGEGGPSARPRPNSPAAPGAIRLRRLGASLFLPVDADLVPALLPDEVEGLTRDRGLVVLPGGSVLMFDPSRPLPIPLLLASDPLDAPPWEAPPPGPSRADRLVEVTLERPGDVADDGLDAAGDDIGTEEPRPRDTGAPRRLVGGAQLGIGRGMMWLGQKLGMKGLASFGAGWIGSALSMAPRLGEALLGKQEGALRDLLREFREGDIDRALRRAPPLGKGIERGAATAGTADLPDRDPTYSLPEILGSSAAGGGRAAYWLGGLDVQQELIREYHKAAQAAARRGDYRRAAFIYARLLEDYRLAANALLRGGLARDAALILLEKLDDRPAAARAFEAAGEFDRALELYRAVGDFERAGDLLGRLGEHDLALDAYTAAADRIVDRERDHLRAGELLRSRAGRPDLAVRYFEAGWADRPGPGAIGCALELARSLADEGDADRLRALVVEADALLAPPGLEPDASRFYNELARLADRPALAPCRDELRDLALLGLAGKLRQLAASRPSPGIVSTLFGSAQGWAAELIRDAEYAVRVSCRPSSSPAPAPPRIAELRPCRVADGPLATAAVVPAAGVAFLGTWAGDVVLLELATGRSTRLGRYDMPVASLAAHPSGRAVAVLWHNADSGRTVLAAYSRRPDGSFQMTEGRSETARATEGRPFLAPPSSDTLDAVSYWDGRRHTLLRGPSLSPWAEFPRGDAPDSEGSDVTPGDDDFDDPIPGPSPPPKAALLLPPAGPESLPNLLELGPDSSWAWLAPDLGPVDRIPIPWTPVPPP</sequence>
<evidence type="ECO:0000259" key="2">
    <source>
        <dbReference type="Pfam" id="PF19919"/>
    </source>
</evidence>
<reference evidence="3 4" key="2">
    <citation type="submission" date="2019-01" db="EMBL/GenBank/DDBJ databases">
        <title>Tautonia sociabilis, a novel thermotolerant planctomycete of Isosphaeraceae family, isolated from a 4000 m deep subterranean habitat.</title>
        <authorList>
            <person name="Kovaleva O.L."/>
            <person name="Elcheninov A.G."/>
            <person name="Van Heerden E."/>
            <person name="Toshchakov S.V."/>
            <person name="Novikov A."/>
            <person name="Bonch-Osmolovskaya E.A."/>
            <person name="Kublanov I.V."/>
        </authorList>
    </citation>
    <scope>NUCLEOTIDE SEQUENCE [LARGE SCALE GENOMIC DNA]</scope>
    <source>
        <strain evidence="3 4">GM2012</strain>
    </source>
</reference>
<keyword evidence="4" id="KW-1185">Reference proteome</keyword>
<dbReference type="SUPFAM" id="SSF48452">
    <property type="entry name" value="TPR-like"/>
    <property type="match status" value="1"/>
</dbReference>